<dbReference type="Pfam" id="PF00005">
    <property type="entry name" value="ABC_tran"/>
    <property type="match status" value="2"/>
</dbReference>
<dbReference type="PROSITE" id="PS50893">
    <property type="entry name" value="ABC_TRANSPORTER_2"/>
    <property type="match status" value="2"/>
</dbReference>
<dbReference type="InterPro" id="IPR003439">
    <property type="entry name" value="ABC_transporter-like_ATP-bd"/>
</dbReference>
<feature type="region of interest" description="Disordered" evidence="9">
    <location>
        <begin position="913"/>
        <end position="948"/>
    </location>
</feature>
<dbReference type="Proteomes" id="UP000187429">
    <property type="component" value="Unassembled WGS sequence"/>
</dbReference>
<dbReference type="InterPro" id="IPR036640">
    <property type="entry name" value="ABC1_TM_sf"/>
</dbReference>
<feature type="domain" description="ABC transmembrane type-1" evidence="12">
    <location>
        <begin position="381"/>
        <end position="705"/>
    </location>
</feature>
<dbReference type="CDD" id="cd03250">
    <property type="entry name" value="ABCC_MRP_domain1"/>
    <property type="match status" value="1"/>
</dbReference>
<dbReference type="SUPFAM" id="SSF52540">
    <property type="entry name" value="P-loop containing nucleoside triphosphate hydrolases"/>
    <property type="match status" value="2"/>
</dbReference>
<feature type="transmembrane region" description="Helical" evidence="10">
    <location>
        <begin position="542"/>
        <end position="575"/>
    </location>
</feature>
<name>A0A1R1XNX0_9FUNG</name>
<dbReference type="PROSITE" id="PS50929">
    <property type="entry name" value="ABC_TM1F"/>
    <property type="match status" value="1"/>
</dbReference>
<dbReference type="GO" id="GO:0140359">
    <property type="term" value="F:ABC-type transporter activity"/>
    <property type="evidence" value="ECO:0007669"/>
    <property type="project" value="InterPro"/>
</dbReference>
<feature type="non-terminal residue" evidence="13">
    <location>
        <position position="1"/>
    </location>
</feature>
<dbReference type="CDD" id="cd18604">
    <property type="entry name" value="ABC_6TM_VMR1_D2_like"/>
    <property type="match status" value="1"/>
</dbReference>
<gene>
    <name evidence="13" type="ORF">AYI69_g7874</name>
</gene>
<evidence type="ECO:0000313" key="14">
    <source>
        <dbReference type="Proteomes" id="UP000187429"/>
    </source>
</evidence>
<organism evidence="13 14">
    <name type="scientific">Smittium culicis</name>
    <dbReference type="NCBI Taxonomy" id="133412"/>
    <lineage>
        <taxon>Eukaryota</taxon>
        <taxon>Fungi</taxon>
        <taxon>Fungi incertae sedis</taxon>
        <taxon>Zoopagomycota</taxon>
        <taxon>Kickxellomycotina</taxon>
        <taxon>Harpellomycetes</taxon>
        <taxon>Harpellales</taxon>
        <taxon>Legeriomycetaceae</taxon>
        <taxon>Smittium</taxon>
    </lineage>
</organism>
<dbReference type="InterPro" id="IPR017871">
    <property type="entry name" value="ABC_transporter-like_CS"/>
</dbReference>
<evidence type="ECO:0000256" key="3">
    <source>
        <dbReference type="ARBA" id="ARBA00022692"/>
    </source>
</evidence>
<keyword evidence="5" id="KW-0547">Nucleotide-binding</keyword>
<feature type="compositionally biased region" description="Basic and acidic residues" evidence="9">
    <location>
        <begin position="967"/>
        <end position="976"/>
    </location>
</feature>
<evidence type="ECO:0000256" key="8">
    <source>
        <dbReference type="ARBA" id="ARBA00023136"/>
    </source>
</evidence>
<evidence type="ECO:0000256" key="5">
    <source>
        <dbReference type="ARBA" id="ARBA00022741"/>
    </source>
</evidence>
<evidence type="ECO:0000256" key="10">
    <source>
        <dbReference type="SAM" id="Phobius"/>
    </source>
</evidence>
<feature type="domain" description="ABC transporter" evidence="11">
    <location>
        <begin position="27"/>
        <end position="278"/>
    </location>
</feature>
<dbReference type="InterPro" id="IPR011527">
    <property type="entry name" value="ABC1_TM_dom"/>
</dbReference>
<dbReference type="InterPro" id="IPR027417">
    <property type="entry name" value="P-loop_NTPase"/>
</dbReference>
<keyword evidence="2" id="KW-0813">Transport</keyword>
<feature type="transmembrane region" description="Helical" evidence="10">
    <location>
        <begin position="461"/>
        <end position="478"/>
    </location>
</feature>
<reference evidence="14" key="1">
    <citation type="submission" date="2017-01" db="EMBL/GenBank/DDBJ databases">
        <authorList>
            <person name="Wang Y."/>
            <person name="White M."/>
            <person name="Kvist S."/>
            <person name="Moncalvo J.-M."/>
        </authorList>
    </citation>
    <scope>NUCLEOTIDE SEQUENCE [LARGE SCALE GENOMIC DNA]</scope>
    <source>
        <strain evidence="14">ID-206-W2</strain>
    </source>
</reference>
<keyword evidence="6" id="KW-0067">ATP-binding</keyword>
<dbReference type="GO" id="GO:0005524">
    <property type="term" value="F:ATP binding"/>
    <property type="evidence" value="ECO:0007669"/>
    <property type="project" value="UniProtKB-KW"/>
</dbReference>
<evidence type="ECO:0000256" key="1">
    <source>
        <dbReference type="ARBA" id="ARBA00004370"/>
    </source>
</evidence>
<evidence type="ECO:0000256" key="4">
    <source>
        <dbReference type="ARBA" id="ARBA00022737"/>
    </source>
</evidence>
<protein>
    <submittedName>
        <fullName evidence="13">ATP-dependent bile acid permease</fullName>
    </submittedName>
</protein>
<dbReference type="AlphaFoldDB" id="A0A1R1XNX0"/>
<keyword evidence="7 10" id="KW-1133">Transmembrane helix</keyword>
<feature type="transmembrane region" description="Helical" evidence="10">
    <location>
        <begin position="638"/>
        <end position="670"/>
    </location>
</feature>
<feature type="domain" description="ABC transporter" evidence="11">
    <location>
        <begin position="781"/>
        <end position="1098"/>
    </location>
</feature>
<keyword evidence="8 10" id="KW-0472">Membrane</keyword>
<evidence type="ECO:0000256" key="2">
    <source>
        <dbReference type="ARBA" id="ARBA00022448"/>
    </source>
</evidence>
<evidence type="ECO:0000256" key="9">
    <source>
        <dbReference type="SAM" id="MobiDB-lite"/>
    </source>
</evidence>
<dbReference type="Pfam" id="PF00664">
    <property type="entry name" value="ABC_membrane"/>
    <property type="match status" value="1"/>
</dbReference>
<feature type="region of interest" description="Disordered" evidence="9">
    <location>
        <begin position="1"/>
        <end position="36"/>
    </location>
</feature>
<dbReference type="OrthoDB" id="6500128at2759"/>
<evidence type="ECO:0000256" key="6">
    <source>
        <dbReference type="ARBA" id="ARBA00022840"/>
    </source>
</evidence>
<dbReference type="InterPro" id="IPR050173">
    <property type="entry name" value="ABC_transporter_C-like"/>
</dbReference>
<evidence type="ECO:0000259" key="11">
    <source>
        <dbReference type="PROSITE" id="PS50893"/>
    </source>
</evidence>
<dbReference type="InterPro" id="IPR003593">
    <property type="entry name" value="AAA+_ATPase"/>
</dbReference>
<dbReference type="PROSITE" id="PS00211">
    <property type="entry name" value="ABC_TRANSPORTER_1"/>
    <property type="match status" value="2"/>
</dbReference>
<dbReference type="SUPFAM" id="SSF90123">
    <property type="entry name" value="ABC transporter transmembrane region"/>
    <property type="match status" value="1"/>
</dbReference>
<dbReference type="EMBL" id="LSSM01003937">
    <property type="protein sequence ID" value="OMJ16323.1"/>
    <property type="molecule type" value="Genomic_DNA"/>
</dbReference>
<proteinExistence type="predicted"/>
<keyword evidence="3 10" id="KW-0812">Transmembrane</keyword>
<feature type="region of interest" description="Disordered" evidence="9">
    <location>
        <begin position="961"/>
        <end position="989"/>
    </location>
</feature>
<sequence length="1100" mass="123078">ATLSWTRKSQPNGANNINKSQHSLKSNKNQNLDQLDPSVENNSNFILKDISIDFIPGKLNLIAGPIGSGKSSILSALVGEMFLSEGSISIPLSSNTSSKPSLHELGNENSLLPDALGYVPQEAWLRNGSVRENILFGEEYDQEKYEEVLASTALKSDLRNLVNGDKTLIGERGVSLSGGQKQRISLARALYSTKNQILLIDDCLSAIDSHTAEHIVEHCFLNQKIIRNRTIILVTHHVGMVLPISEWVVMMKDGCIVAQGSPLSVSCKFWLDKLDRNEGSSHKNNKENFINPKEKNKKPGDFYRTEDHYNKINNNENQLDRVSILSDDLTVISEDNIINTNISSNDQHEDREPVQSIKIKHSSWKKYIQASGGSKYWIYTFFLALLTQILYLIHNIWVRIWVQQTQLNQSLFTSNKSIQSISNGIFCSSRVLSTENYKSSDHVLYTNCEYDLKCKIYKSKIIYYLGMYFIFGILTSAGRQLSFYSLYYRSIVASKAIHEKVLRSVIHATPEFFEKTPVGQILNIFSRDMQKIDENLIDSFCIWYFLLLSFVEIFSVITFSAHVFLIVVGILCVYYRYIIDKYLNATRYLKIMEANTLSPLLSLVSELKSGLPTIRAFGKISDYWIEASKRLDSHNRPYFFLFGTNMWLSIHADISSLLVSFFCGLAVVYYRNSVDSSLAGFTLRYALTFSTAITWFIRMTSDVELGLNSVERVSQFFEDKLPQEAPEFYEENKSANSAPQQQAGNDQHVNLVLSDENNNSNLLTKKPMILPPEGWPHSGSLSVSNLKVKYGKSGSYVLDGLNFSVKSGQRLGLVGRTGAGKSTMVHALLRLVEPELCSEILLDGVDIMRVGLGDLRGAVTIIPQDPMLFEGTIRYNLDLFDEYSDEQVWNSLYKVHLVDKPYSSSKIGLENATVPEDISNGKDNGNNKPTSSEQTPLLTNFGTGKSSRKQELGIANQVSYLSTTDSSRGKDPEDHTLSPSSAERMSKAGDKKAKRVVFSDLNTNISVGGKNLSLGQRQLVALARALLRESKLIIMDEATASIDFETDALIQETIRNLAYAPKNVAGNSAGMGSIGRPRAGKSTLWFLNEAELLDLGLHSN</sequence>
<feature type="compositionally biased region" description="Polar residues" evidence="9">
    <location>
        <begin position="921"/>
        <end position="945"/>
    </location>
</feature>
<keyword evidence="4" id="KW-0677">Repeat</keyword>
<dbReference type="PANTHER" id="PTHR24223:SF353">
    <property type="entry name" value="ABC TRANSPORTER ATP-BINDING PROTEIN_PERMEASE VMR1-RELATED"/>
    <property type="match status" value="1"/>
</dbReference>
<dbReference type="Gene3D" id="3.40.50.300">
    <property type="entry name" value="P-loop containing nucleotide triphosphate hydrolases"/>
    <property type="match status" value="2"/>
</dbReference>
<dbReference type="GO" id="GO:0016020">
    <property type="term" value="C:membrane"/>
    <property type="evidence" value="ECO:0007669"/>
    <property type="project" value="UniProtKB-SubCell"/>
</dbReference>
<dbReference type="PANTHER" id="PTHR24223">
    <property type="entry name" value="ATP-BINDING CASSETTE SUB-FAMILY C"/>
    <property type="match status" value="1"/>
</dbReference>
<evidence type="ECO:0000313" key="13">
    <source>
        <dbReference type="EMBL" id="OMJ16323.1"/>
    </source>
</evidence>
<evidence type="ECO:0000256" key="7">
    <source>
        <dbReference type="ARBA" id="ARBA00022989"/>
    </source>
</evidence>
<dbReference type="GO" id="GO:0016887">
    <property type="term" value="F:ATP hydrolysis activity"/>
    <property type="evidence" value="ECO:0007669"/>
    <property type="project" value="InterPro"/>
</dbReference>
<dbReference type="Gene3D" id="1.20.1560.10">
    <property type="entry name" value="ABC transporter type 1, transmembrane domain"/>
    <property type="match status" value="1"/>
</dbReference>
<accession>A0A1R1XNX0</accession>
<keyword evidence="14" id="KW-1185">Reference proteome</keyword>
<dbReference type="SMART" id="SM00382">
    <property type="entry name" value="AAA"/>
    <property type="match status" value="2"/>
</dbReference>
<comment type="caution">
    <text evidence="13">The sequence shown here is derived from an EMBL/GenBank/DDBJ whole genome shotgun (WGS) entry which is preliminary data.</text>
</comment>
<evidence type="ECO:0000259" key="12">
    <source>
        <dbReference type="PROSITE" id="PS50929"/>
    </source>
</evidence>
<feature type="transmembrane region" description="Helical" evidence="10">
    <location>
        <begin position="376"/>
        <end position="393"/>
    </location>
</feature>
<comment type="subcellular location">
    <subcellularLocation>
        <location evidence="1">Membrane</location>
    </subcellularLocation>
</comment>